<gene>
    <name evidence="1" type="ORF">CIT40_30720</name>
</gene>
<protein>
    <submittedName>
        <fullName evidence="1">Uncharacterized protein</fullName>
    </submittedName>
</protein>
<proteinExistence type="predicted"/>
<keyword evidence="2" id="KW-1185">Reference proteome</keyword>
<accession>A0A2U8Q1Q0</accession>
<dbReference type="EMBL" id="CP029426">
    <property type="protein sequence ID" value="AWM03974.1"/>
    <property type="molecule type" value="Genomic_DNA"/>
</dbReference>
<evidence type="ECO:0000313" key="2">
    <source>
        <dbReference type="Proteomes" id="UP000215884"/>
    </source>
</evidence>
<sequence>MICANLRRAFAGAAQQGPAPILEVAPARRHGLAALSLQLLEERFEPIKRRFFLLGRERLGGVVGPAAVVDSSSRPALAELGLEAILAILRARSRLSQSF</sequence>
<reference evidence="1 2" key="1">
    <citation type="journal article" date="2017" name="Syst. Appl. Microbiol.">
        <title>Soybeans inoculated with root zone soils of Canadian native legumes harbour diverse and novel Bradyrhizobium spp. that possess agricultural potential.</title>
        <authorList>
            <person name="Bromfield E.S.P."/>
            <person name="Cloutier S."/>
            <person name="Tambong J.T."/>
            <person name="Tran Thi T.V."/>
        </authorList>
    </citation>
    <scope>NUCLEOTIDE SEQUENCE [LARGE SCALE GENOMIC DNA]</scope>
    <source>
        <strain evidence="1 2">39S1MB</strain>
    </source>
</reference>
<dbReference type="Proteomes" id="UP000215884">
    <property type="component" value="Chromosome"/>
</dbReference>
<reference evidence="1 2" key="2">
    <citation type="journal article" date="2019" name="Int. J. Syst. Evol. Microbiol.">
        <title>Description and complete genome sequence of Bradyrhizobium amphicarpaeae sp. nov., harbouring photosystem and nitrogen-fixation genes.</title>
        <authorList>
            <person name="Bromfield E.S.P."/>
            <person name="Cloutier S."/>
            <person name="Nguyen H.D.T."/>
        </authorList>
    </citation>
    <scope>NUCLEOTIDE SEQUENCE [LARGE SCALE GENOMIC DNA]</scope>
    <source>
        <strain evidence="1 2">39S1MB</strain>
    </source>
</reference>
<name>A0A2U8Q1Q0_9BRAD</name>
<dbReference type="AlphaFoldDB" id="A0A2U8Q1Q0"/>
<organism evidence="1 2">
    <name type="scientific">Bradyrhizobium amphicarpaeae</name>
    <dbReference type="NCBI Taxonomy" id="1404768"/>
    <lineage>
        <taxon>Bacteria</taxon>
        <taxon>Pseudomonadati</taxon>
        <taxon>Pseudomonadota</taxon>
        <taxon>Alphaproteobacteria</taxon>
        <taxon>Hyphomicrobiales</taxon>
        <taxon>Nitrobacteraceae</taxon>
        <taxon>Bradyrhizobium</taxon>
    </lineage>
</organism>
<evidence type="ECO:0000313" key="1">
    <source>
        <dbReference type="EMBL" id="AWM03974.1"/>
    </source>
</evidence>